<keyword evidence="3 5" id="KW-0175">Coiled coil</keyword>
<dbReference type="Proteomes" id="UP001218246">
    <property type="component" value="Unassembled WGS sequence"/>
</dbReference>
<gene>
    <name evidence="8" type="ORF">P6P90_02465</name>
</gene>
<evidence type="ECO:0000256" key="4">
    <source>
        <dbReference type="ARBA" id="ARBA00023143"/>
    </source>
</evidence>
<comment type="function">
    <text evidence="5">Required for morphogenesis and for the elongation of the flagellar filament by facilitating polymerization of the flagellin monomers at the tip of growing filament. Forms a capping structure, which prevents flagellin subunits (transported through the central channel of the flagellum) from leaking out without polymerization at the distal end.</text>
</comment>
<feature type="coiled-coil region" evidence="5">
    <location>
        <begin position="388"/>
        <end position="440"/>
    </location>
</feature>
<comment type="subunit">
    <text evidence="2 5">Homopentamer.</text>
</comment>
<evidence type="ECO:0000256" key="2">
    <source>
        <dbReference type="ARBA" id="ARBA00011255"/>
    </source>
</evidence>
<keyword evidence="8" id="KW-0969">Cilium</keyword>
<evidence type="ECO:0000313" key="9">
    <source>
        <dbReference type="Proteomes" id="UP001218246"/>
    </source>
</evidence>
<keyword evidence="4 5" id="KW-0975">Bacterial flagellum</keyword>
<keyword evidence="9" id="KW-1185">Reference proteome</keyword>
<comment type="similarity">
    <text evidence="1 5">Belongs to the FliD family.</text>
</comment>
<evidence type="ECO:0000259" key="7">
    <source>
        <dbReference type="Pfam" id="PF07195"/>
    </source>
</evidence>
<evidence type="ECO:0000256" key="5">
    <source>
        <dbReference type="RuleBase" id="RU362066"/>
    </source>
</evidence>
<dbReference type="InterPro" id="IPR010809">
    <property type="entry name" value="FliD_C"/>
</dbReference>
<dbReference type="Pfam" id="PF07195">
    <property type="entry name" value="FliD_C"/>
    <property type="match status" value="1"/>
</dbReference>
<dbReference type="InterPro" id="IPR003481">
    <property type="entry name" value="FliD_N"/>
</dbReference>
<evidence type="ECO:0000259" key="6">
    <source>
        <dbReference type="Pfam" id="PF02465"/>
    </source>
</evidence>
<dbReference type="PANTHER" id="PTHR30288:SF0">
    <property type="entry name" value="FLAGELLAR HOOK-ASSOCIATED PROTEIN 2"/>
    <property type="match status" value="1"/>
</dbReference>
<comment type="subcellular location">
    <subcellularLocation>
        <location evidence="5">Secreted</location>
    </subcellularLocation>
    <subcellularLocation>
        <location evidence="5">Bacterial flagellum</location>
    </subcellularLocation>
</comment>
<keyword evidence="8" id="KW-0966">Cell projection</keyword>
<dbReference type="PANTHER" id="PTHR30288">
    <property type="entry name" value="FLAGELLAR CAP/ASSEMBLY PROTEIN FLID"/>
    <property type="match status" value="1"/>
</dbReference>
<proteinExistence type="inferred from homology"/>
<dbReference type="NCBIfam" id="NF005281">
    <property type="entry name" value="PRK06798.1"/>
    <property type="match status" value="1"/>
</dbReference>
<dbReference type="RefSeq" id="WP_164464210.1">
    <property type="nucleotide sequence ID" value="NZ_JARRRY010000001.1"/>
</dbReference>
<keyword evidence="8" id="KW-0282">Flagellum</keyword>
<sequence length="447" mass="47305">MAGTVTAYGSNGTQIWGLGNTLINTADLVEMELQALEARKSPMLRQKNTATTNKQTYSNFQNDFSSLIQAVRKVASFTGSEKAVTMSTAGYVDVKAGASAISGSYKIEVAKLATRHQVGGGTAINLAATVTSATGVKLNGKDVVIDAGMTYKQLIDKINGGDYGVSVYTIKDATGDRLYMTAKNSGVASAITIESGTGSLWQDIGIVDGSNAFKNIIEAQDAEYSINGVSLTNASNTVENILPGVSITLTTPTPANTPVTVNVGDSSVNDSVSIIQAMSNEYNNAIGKLGTYGGEGGVLQGSNAVLSTSRALGAISIFQVNGKYASSYGIQMDKTGRINLDATKLQDAFKKDPDGAKAFFFGANGLGKYLEKQLDKVFGETGSIGSRIKSYDEELQKINTQITKIDELNRSRQDAIIAKYAKLEQQMAALNTQLNYIKAVTKKDNDD</sequence>
<keyword evidence="5" id="KW-0964">Secreted</keyword>
<organism evidence="8 9">
    <name type="scientific">Ectobacillus antri</name>
    <dbReference type="NCBI Taxonomy" id="2486280"/>
    <lineage>
        <taxon>Bacteria</taxon>
        <taxon>Bacillati</taxon>
        <taxon>Bacillota</taxon>
        <taxon>Bacilli</taxon>
        <taxon>Bacillales</taxon>
        <taxon>Bacillaceae</taxon>
        <taxon>Ectobacillus</taxon>
    </lineage>
</organism>
<dbReference type="Pfam" id="PF02465">
    <property type="entry name" value="FliD_N"/>
    <property type="match status" value="1"/>
</dbReference>
<comment type="caution">
    <text evidence="8">The sequence shown here is derived from an EMBL/GenBank/DDBJ whole genome shotgun (WGS) entry which is preliminary data.</text>
</comment>
<protein>
    <recommendedName>
        <fullName evidence="5">Flagellar hook-associated protein 2</fullName>
        <shortName evidence="5">HAP2</shortName>
    </recommendedName>
    <alternativeName>
        <fullName evidence="5">Flagellar cap protein</fullName>
    </alternativeName>
</protein>
<reference evidence="8 9" key="1">
    <citation type="submission" date="2023-04" db="EMBL/GenBank/DDBJ databases">
        <title>Ectobacillus antri isolated from activated sludge.</title>
        <authorList>
            <person name="Yan P."/>
            <person name="Liu X."/>
        </authorList>
    </citation>
    <scope>NUCLEOTIDE SEQUENCE [LARGE SCALE GENOMIC DNA]</scope>
    <source>
        <strain evidence="8 9">C18H</strain>
    </source>
</reference>
<evidence type="ECO:0000256" key="1">
    <source>
        <dbReference type="ARBA" id="ARBA00009764"/>
    </source>
</evidence>
<dbReference type="EMBL" id="JARULN010000001">
    <property type="protein sequence ID" value="MDG5752864.1"/>
    <property type="molecule type" value="Genomic_DNA"/>
</dbReference>
<evidence type="ECO:0000256" key="3">
    <source>
        <dbReference type="ARBA" id="ARBA00023054"/>
    </source>
</evidence>
<evidence type="ECO:0000313" key="8">
    <source>
        <dbReference type="EMBL" id="MDG5752864.1"/>
    </source>
</evidence>
<dbReference type="InterPro" id="IPR040026">
    <property type="entry name" value="FliD"/>
</dbReference>
<name>A0ABT6H0H2_9BACI</name>
<feature type="domain" description="Flagellar hook-associated protein 2 C-terminal" evidence="7">
    <location>
        <begin position="219"/>
        <end position="431"/>
    </location>
</feature>
<accession>A0ABT6H0H2</accession>
<feature type="domain" description="Flagellar hook-associated protein 2 N-terminal" evidence="6">
    <location>
        <begin position="23"/>
        <end position="116"/>
    </location>
</feature>